<gene>
    <name evidence="3" type="ORF">BOKJ2_LOCUS1692</name>
</gene>
<dbReference type="EMBL" id="CAJFCW020000001">
    <property type="protein sequence ID" value="CAG9084007.1"/>
    <property type="molecule type" value="Genomic_DNA"/>
</dbReference>
<accession>A0A811JUR0</accession>
<sequence length="146" mass="17711">MSECSEVDCETSTSMTESFLFNRYSRNDEDNDETTEYIPKGQLTFSEWEKFEKKRLEMLTEAKDRAECMENTMKWWAECTAMWREKWSIVRNERNQARLTIEKLIKTLHEIQEDTLKYFDAKEEAEKEVRRLREEVTDLKNQLLRS</sequence>
<protein>
    <submittedName>
        <fullName evidence="3">Uncharacterized protein</fullName>
    </submittedName>
</protein>
<name>A0A811JUR0_9BILA</name>
<keyword evidence="1 2" id="KW-0175">Coiled coil</keyword>
<reference evidence="3" key="1">
    <citation type="submission" date="2020-09" db="EMBL/GenBank/DDBJ databases">
        <authorList>
            <person name="Kikuchi T."/>
        </authorList>
    </citation>
    <scope>NUCLEOTIDE SEQUENCE</scope>
    <source>
        <strain evidence="3">SH1</strain>
    </source>
</reference>
<dbReference type="PANTHER" id="PTHR46292">
    <property type="entry name" value="COILED-COIL DOMAIN-CONTAINING PROTEIN 102A"/>
    <property type="match status" value="1"/>
</dbReference>
<evidence type="ECO:0000313" key="3">
    <source>
        <dbReference type="EMBL" id="CAD5207008.1"/>
    </source>
</evidence>
<dbReference type="Proteomes" id="UP000614601">
    <property type="component" value="Unassembled WGS sequence"/>
</dbReference>
<organism evidence="3 4">
    <name type="scientific">Bursaphelenchus okinawaensis</name>
    <dbReference type="NCBI Taxonomy" id="465554"/>
    <lineage>
        <taxon>Eukaryota</taxon>
        <taxon>Metazoa</taxon>
        <taxon>Ecdysozoa</taxon>
        <taxon>Nematoda</taxon>
        <taxon>Chromadorea</taxon>
        <taxon>Rhabditida</taxon>
        <taxon>Tylenchina</taxon>
        <taxon>Tylenchomorpha</taxon>
        <taxon>Aphelenchoidea</taxon>
        <taxon>Aphelenchoididae</taxon>
        <taxon>Bursaphelenchus</taxon>
    </lineage>
</organism>
<evidence type="ECO:0000256" key="1">
    <source>
        <dbReference type="ARBA" id="ARBA00023054"/>
    </source>
</evidence>
<keyword evidence="4" id="KW-1185">Reference proteome</keyword>
<dbReference type="OrthoDB" id="5984396at2759"/>
<evidence type="ECO:0000256" key="2">
    <source>
        <dbReference type="SAM" id="Coils"/>
    </source>
</evidence>
<dbReference type="EMBL" id="CAJFDH010000001">
    <property type="protein sequence ID" value="CAD5207008.1"/>
    <property type="molecule type" value="Genomic_DNA"/>
</dbReference>
<evidence type="ECO:0000313" key="4">
    <source>
        <dbReference type="Proteomes" id="UP000614601"/>
    </source>
</evidence>
<comment type="caution">
    <text evidence="3">The sequence shown here is derived from an EMBL/GenBank/DDBJ whole genome shotgun (WGS) entry which is preliminary data.</text>
</comment>
<feature type="coiled-coil region" evidence="2">
    <location>
        <begin position="94"/>
        <end position="142"/>
    </location>
</feature>
<dbReference type="PANTHER" id="PTHR46292:SF1">
    <property type="entry name" value="COILED-COIL DOMAIN-CONTAINING PROTEIN 102A"/>
    <property type="match status" value="1"/>
</dbReference>
<proteinExistence type="predicted"/>
<dbReference type="Proteomes" id="UP000783686">
    <property type="component" value="Unassembled WGS sequence"/>
</dbReference>
<dbReference type="AlphaFoldDB" id="A0A811JUR0"/>